<evidence type="ECO:0000256" key="1">
    <source>
        <dbReference type="ARBA" id="ARBA00004651"/>
    </source>
</evidence>
<evidence type="ECO:0000256" key="2">
    <source>
        <dbReference type="ARBA" id="ARBA00006939"/>
    </source>
</evidence>
<keyword evidence="5" id="KW-0862">Zinc</keyword>
<evidence type="ECO:0000256" key="7">
    <source>
        <dbReference type="ARBA" id="ARBA00023136"/>
    </source>
</evidence>
<accession>A0A3B0USC3</accession>
<comment type="subcellular location">
    <subcellularLocation>
        <location evidence="1">Cell membrane</location>
        <topology evidence="1">Multi-pass membrane protein</topology>
    </subcellularLocation>
</comment>
<keyword evidence="3" id="KW-1003">Cell membrane</keyword>
<feature type="transmembrane region" description="Helical" evidence="8">
    <location>
        <begin position="60"/>
        <end position="77"/>
    </location>
</feature>
<sequence>MLYIIALSVFISTLLGGSFALKLKDRLHLILGFSAGAVVAIAFFDLLPEAIQLAGNNYDSSTVLSVTALGFILYLFLDRTFLLHGGHRHEDNDIHKNHLPTKNVRGVAGAGSLSLHSFLDGIGIGLGFQVSPAVGLVVAVAVLAHDFSDGINTVNFILKEGGSRIKARRWLFVDAITPVLGIIVTLFFTVKEETLALLLALFAGFFLYLGASDLIPESYHAHPKRWTTYSTLLGVLVLYAIIKFAN</sequence>
<comment type="similarity">
    <text evidence="2">Belongs to the ZIP transporter (TC 2.A.5) family.</text>
</comment>
<evidence type="ECO:0000256" key="4">
    <source>
        <dbReference type="ARBA" id="ARBA00022692"/>
    </source>
</evidence>
<dbReference type="GO" id="GO:0005886">
    <property type="term" value="C:plasma membrane"/>
    <property type="evidence" value="ECO:0007669"/>
    <property type="project" value="UniProtKB-SubCell"/>
</dbReference>
<dbReference type="AlphaFoldDB" id="A0A3B0USC3"/>
<dbReference type="EMBL" id="UOEV01000012">
    <property type="protein sequence ID" value="VAW31980.1"/>
    <property type="molecule type" value="Genomic_DNA"/>
</dbReference>
<dbReference type="InterPro" id="IPR003689">
    <property type="entry name" value="ZIP"/>
</dbReference>
<dbReference type="Pfam" id="PF02535">
    <property type="entry name" value="Zip"/>
    <property type="match status" value="1"/>
</dbReference>
<evidence type="ECO:0000256" key="5">
    <source>
        <dbReference type="ARBA" id="ARBA00022833"/>
    </source>
</evidence>
<keyword evidence="4 8" id="KW-0812">Transmembrane</keyword>
<feature type="transmembrane region" description="Helical" evidence="8">
    <location>
        <begin position="170"/>
        <end position="189"/>
    </location>
</feature>
<dbReference type="GO" id="GO:0005385">
    <property type="term" value="F:zinc ion transmembrane transporter activity"/>
    <property type="evidence" value="ECO:0007669"/>
    <property type="project" value="TreeGrafter"/>
</dbReference>
<keyword evidence="7 8" id="KW-0472">Membrane</keyword>
<dbReference type="PANTHER" id="PTHR11040:SF211">
    <property type="entry name" value="ZINC TRANSPORTER ZIP11"/>
    <property type="match status" value="1"/>
</dbReference>
<dbReference type="PANTHER" id="PTHR11040">
    <property type="entry name" value="ZINC/IRON TRANSPORTER"/>
    <property type="match status" value="1"/>
</dbReference>
<feature type="transmembrane region" description="Helical" evidence="8">
    <location>
        <begin position="195"/>
        <end position="214"/>
    </location>
</feature>
<proteinExistence type="inferred from homology"/>
<organism evidence="9">
    <name type="scientific">hydrothermal vent metagenome</name>
    <dbReference type="NCBI Taxonomy" id="652676"/>
    <lineage>
        <taxon>unclassified sequences</taxon>
        <taxon>metagenomes</taxon>
        <taxon>ecological metagenomes</taxon>
    </lineage>
</organism>
<protein>
    <recommendedName>
        <fullName evidence="10">Zinc transporter, ZIP family</fullName>
    </recommendedName>
</protein>
<name>A0A3B0USC3_9ZZZZ</name>
<feature type="transmembrane region" description="Helical" evidence="8">
    <location>
        <begin position="226"/>
        <end position="245"/>
    </location>
</feature>
<evidence type="ECO:0008006" key="10">
    <source>
        <dbReference type="Google" id="ProtNLM"/>
    </source>
</evidence>
<evidence type="ECO:0000256" key="3">
    <source>
        <dbReference type="ARBA" id="ARBA00022475"/>
    </source>
</evidence>
<evidence type="ECO:0000256" key="6">
    <source>
        <dbReference type="ARBA" id="ARBA00022989"/>
    </source>
</evidence>
<evidence type="ECO:0000313" key="9">
    <source>
        <dbReference type="EMBL" id="VAW31980.1"/>
    </source>
</evidence>
<evidence type="ECO:0000256" key="8">
    <source>
        <dbReference type="SAM" id="Phobius"/>
    </source>
</evidence>
<feature type="transmembrane region" description="Helical" evidence="8">
    <location>
        <begin position="30"/>
        <end position="48"/>
    </location>
</feature>
<keyword evidence="6 8" id="KW-1133">Transmembrane helix</keyword>
<reference evidence="9" key="1">
    <citation type="submission" date="2018-06" db="EMBL/GenBank/DDBJ databases">
        <authorList>
            <person name="Zhirakovskaya E."/>
        </authorList>
    </citation>
    <scope>NUCLEOTIDE SEQUENCE</scope>
</reference>
<gene>
    <name evidence="9" type="ORF">MNBD_CPR01-285</name>
</gene>
<feature type="transmembrane region" description="Helical" evidence="8">
    <location>
        <begin position="122"/>
        <end position="144"/>
    </location>
</feature>